<keyword evidence="1 4" id="KW-0378">Hydrolase</keyword>
<dbReference type="Gene3D" id="3.40.1090.10">
    <property type="entry name" value="Cytosolic phospholipase A2 catalytic domain"/>
    <property type="match status" value="1"/>
</dbReference>
<feature type="active site" description="Nucleophile" evidence="4">
    <location>
        <position position="103"/>
    </location>
</feature>
<keyword evidence="2 4" id="KW-0442">Lipid degradation</keyword>
<dbReference type="InterPro" id="IPR016035">
    <property type="entry name" value="Acyl_Trfase/lysoPLipase"/>
</dbReference>
<proteinExistence type="predicted"/>
<dbReference type="EMBL" id="QRHL01000001">
    <property type="protein sequence ID" value="RHF74925.1"/>
    <property type="molecule type" value="Genomic_DNA"/>
</dbReference>
<dbReference type="Pfam" id="PF01734">
    <property type="entry name" value="Patatin"/>
    <property type="match status" value="1"/>
</dbReference>
<dbReference type="CDD" id="cd07205">
    <property type="entry name" value="Pat_PNPLA6_PNPLA7_NTE1_like"/>
    <property type="match status" value="1"/>
</dbReference>
<accession>A0A414Q297</accession>
<feature type="active site" description="Proton acceptor" evidence="4">
    <location>
        <position position="248"/>
    </location>
</feature>
<evidence type="ECO:0000256" key="2">
    <source>
        <dbReference type="ARBA" id="ARBA00022963"/>
    </source>
</evidence>
<evidence type="ECO:0000256" key="5">
    <source>
        <dbReference type="SAM" id="Coils"/>
    </source>
</evidence>
<dbReference type="PANTHER" id="PTHR14226:SF76">
    <property type="entry name" value="NTE FAMILY PROTEIN RSSA"/>
    <property type="match status" value="1"/>
</dbReference>
<dbReference type="GO" id="GO:0008233">
    <property type="term" value="F:peptidase activity"/>
    <property type="evidence" value="ECO:0007669"/>
    <property type="project" value="UniProtKB-KW"/>
</dbReference>
<dbReference type="GO" id="GO:0006508">
    <property type="term" value="P:proteolysis"/>
    <property type="evidence" value="ECO:0007669"/>
    <property type="project" value="UniProtKB-KW"/>
</dbReference>
<dbReference type="Gene3D" id="2.40.160.50">
    <property type="entry name" value="membrane protein fhac: a member of the omp85/tpsb transporter family"/>
    <property type="match status" value="1"/>
</dbReference>
<evidence type="ECO:0000256" key="3">
    <source>
        <dbReference type="ARBA" id="ARBA00023098"/>
    </source>
</evidence>
<dbReference type="AlphaFoldDB" id="A0A414Q297"/>
<keyword evidence="3 4" id="KW-0443">Lipid metabolism</keyword>
<name>A0A414Q297_FUSMR</name>
<feature type="short sequence motif" description="GXSXG" evidence="4">
    <location>
        <begin position="101"/>
        <end position="105"/>
    </location>
</feature>
<dbReference type="SUPFAM" id="SSF52151">
    <property type="entry name" value="FabD/lysophospholipase-like"/>
    <property type="match status" value="1"/>
</dbReference>
<feature type="coiled-coil region" evidence="5">
    <location>
        <begin position="27"/>
        <end position="61"/>
    </location>
</feature>
<dbReference type="Proteomes" id="UP000284676">
    <property type="component" value="Unassembled WGS sequence"/>
</dbReference>
<dbReference type="RefSeq" id="WP_117708853.1">
    <property type="nucleotide sequence ID" value="NZ_QRHL01000001.1"/>
</dbReference>
<gene>
    <name evidence="7" type="ORF">DW663_00610</name>
</gene>
<dbReference type="GO" id="GO:0016042">
    <property type="term" value="P:lipid catabolic process"/>
    <property type="evidence" value="ECO:0007669"/>
    <property type="project" value="UniProtKB-UniRule"/>
</dbReference>
<keyword evidence="5" id="KW-0175">Coiled coil</keyword>
<keyword evidence="7" id="KW-0645">Protease</keyword>
<evidence type="ECO:0000256" key="1">
    <source>
        <dbReference type="ARBA" id="ARBA00022801"/>
    </source>
</evidence>
<evidence type="ECO:0000313" key="7">
    <source>
        <dbReference type="EMBL" id="RHF74925.1"/>
    </source>
</evidence>
<dbReference type="InterPro" id="IPR043864">
    <property type="entry name" value="Omp85-like_dom"/>
</dbReference>
<evidence type="ECO:0000313" key="8">
    <source>
        <dbReference type="Proteomes" id="UP000284676"/>
    </source>
</evidence>
<dbReference type="InterPro" id="IPR002641">
    <property type="entry name" value="PNPLA_dom"/>
</dbReference>
<evidence type="ECO:0000256" key="4">
    <source>
        <dbReference type="PROSITE-ProRule" id="PRU01161"/>
    </source>
</evidence>
<feature type="short sequence motif" description="GXGXXG" evidence="4">
    <location>
        <begin position="74"/>
        <end position="79"/>
    </location>
</feature>
<dbReference type="InterPro" id="IPR050301">
    <property type="entry name" value="NTE"/>
</dbReference>
<comment type="caution">
    <text evidence="4">Lacks conserved residue(s) required for the propagation of feature annotation.</text>
</comment>
<dbReference type="PROSITE" id="PS51635">
    <property type="entry name" value="PNPLA"/>
    <property type="match status" value="1"/>
</dbReference>
<sequence length="768" mass="86144">MKKNTILFFLIISLFFIPSKSLSKTLTSKEDIEIKKLKEQIKILENRISQLEEIKKNKIIKNKKDLKIGLALSGGGAKGLAHIGVLRVLEELDIRPDFIAGTSMGAVVGALYSAGYSLDEIESILTKSDWDSFINGTFVDSKVPLEKKVNNKKYMLSIRYDNKFNFSLPKGFGNNQMIYFELKKLLSSVDSIRNFDDLPIPLRIITTDLNTGQAVAMKEGDLAKVITASVAIPTLFEPVEIDNRLYVDGLVSRNFPVIDVINMGADIIIGSDVGNEVKDKKDYNILSVLNQLVAIQSASSTSEQRELTSILITPDVLEYSATDLDKGKLFIEKGEEAARQQISLLKDLAKGSTREKNIKISTTNNNKTFVIKNIEYKNEISEKNKLIINSILENILNREITPEDLENSMLKVYGNDIINRVYYNLSGDTLVIDADINPNNSFGVGVNYLTGYGTTFDIGTTLSNLGKIGNNTLVDLQVGDYLGLNLKNFSYYGYSNKIGVFTNLGYNENPFFIYDGKEKISNSLIKSIDFETGILTQYNNQLTASYGIKTSYSKLEQKTGSVLPEDIEYSKNYNGAFIRTTFDTLDSSTHANSGLKIDFEYSWEGSLDKSKSNFYGPLYSLDGYIPITKKFTLNYGLYGGIISGDEVSSIDKFIRLGGTKNNLENKDFAFYGYRYQQKLVDEFLIGKLGLIYKLDSNLYLSTRWNIGTYNDLTSENYSNSKKIWEDYSQGFDISLTYESLIGPFEFSLSRDGEKGDILSQISIGYIFE</sequence>
<evidence type="ECO:0000259" key="6">
    <source>
        <dbReference type="PROSITE" id="PS51635"/>
    </source>
</evidence>
<feature type="domain" description="PNPLA" evidence="6">
    <location>
        <begin position="70"/>
        <end position="261"/>
    </location>
</feature>
<organism evidence="7 8">
    <name type="scientific">Fusobacterium mortiferum</name>
    <dbReference type="NCBI Taxonomy" id="850"/>
    <lineage>
        <taxon>Bacteria</taxon>
        <taxon>Fusobacteriati</taxon>
        <taxon>Fusobacteriota</taxon>
        <taxon>Fusobacteriia</taxon>
        <taxon>Fusobacteriales</taxon>
        <taxon>Fusobacteriaceae</taxon>
        <taxon>Fusobacterium</taxon>
    </lineage>
</organism>
<comment type="caution">
    <text evidence="7">The sequence shown here is derived from an EMBL/GenBank/DDBJ whole genome shotgun (WGS) entry which is preliminary data.</text>
</comment>
<protein>
    <submittedName>
        <fullName evidence="7">Serine protease</fullName>
    </submittedName>
</protein>
<dbReference type="PANTHER" id="PTHR14226">
    <property type="entry name" value="NEUROPATHY TARGET ESTERASE/SWISS CHEESE D.MELANOGASTER"/>
    <property type="match status" value="1"/>
</dbReference>
<reference evidence="7 8" key="1">
    <citation type="submission" date="2018-08" db="EMBL/GenBank/DDBJ databases">
        <title>A genome reference for cultivated species of the human gut microbiota.</title>
        <authorList>
            <person name="Zou Y."/>
            <person name="Xue W."/>
            <person name="Luo G."/>
        </authorList>
    </citation>
    <scope>NUCLEOTIDE SEQUENCE [LARGE SCALE GENOMIC DNA]</scope>
    <source>
        <strain evidence="7 8">AM25-1</strain>
    </source>
</reference>
<dbReference type="Pfam" id="PF19143">
    <property type="entry name" value="Omp85_2"/>
    <property type="match status" value="1"/>
</dbReference>